<name>A0ABM1M0W9_NICVS</name>
<protein>
    <submittedName>
        <fullName evidence="2">Uncharacterized protein LOC108556560</fullName>
    </submittedName>
</protein>
<reference evidence="2" key="1">
    <citation type="submission" date="2025-08" db="UniProtKB">
        <authorList>
            <consortium name="RefSeq"/>
        </authorList>
    </citation>
    <scope>IDENTIFICATION</scope>
    <source>
        <tissue evidence="2">Whole Larva</tissue>
    </source>
</reference>
<evidence type="ECO:0000313" key="2">
    <source>
        <dbReference type="RefSeq" id="XP_017768219.1"/>
    </source>
</evidence>
<keyword evidence="1" id="KW-1185">Reference proteome</keyword>
<dbReference type="Proteomes" id="UP000695000">
    <property type="component" value="Unplaced"/>
</dbReference>
<dbReference type="GeneID" id="108556560"/>
<sequence>MYKKTVETVQLDSNDFAFKGQKIQGSTDMFKCAFILISLAMLHANCLEYTLEECKCGEGYKAEKNEGGKVECLGVMVAHAKPCNLPEVPKCVCSEEVSAILTDAEGSWCTNGKGDSKKKWACENKADWDEYKLKYDEYEKTLKL</sequence>
<accession>A0ABM1M0W9</accession>
<gene>
    <name evidence="2" type="primary">LOC108556560</name>
</gene>
<proteinExistence type="predicted"/>
<organism evidence="1 2">
    <name type="scientific">Nicrophorus vespilloides</name>
    <name type="common">Boreal carrion beetle</name>
    <dbReference type="NCBI Taxonomy" id="110193"/>
    <lineage>
        <taxon>Eukaryota</taxon>
        <taxon>Metazoa</taxon>
        <taxon>Ecdysozoa</taxon>
        <taxon>Arthropoda</taxon>
        <taxon>Hexapoda</taxon>
        <taxon>Insecta</taxon>
        <taxon>Pterygota</taxon>
        <taxon>Neoptera</taxon>
        <taxon>Endopterygota</taxon>
        <taxon>Coleoptera</taxon>
        <taxon>Polyphaga</taxon>
        <taxon>Staphyliniformia</taxon>
        <taxon>Silphidae</taxon>
        <taxon>Nicrophorinae</taxon>
        <taxon>Nicrophorus</taxon>
    </lineage>
</organism>
<evidence type="ECO:0000313" key="1">
    <source>
        <dbReference type="Proteomes" id="UP000695000"/>
    </source>
</evidence>
<dbReference type="RefSeq" id="XP_017768219.1">
    <property type="nucleotide sequence ID" value="XM_017912730.1"/>
</dbReference>